<name>C3YE72_BRAFL</name>
<dbReference type="CDD" id="cd00190">
    <property type="entry name" value="Tryp_SPc"/>
    <property type="match status" value="1"/>
</dbReference>
<dbReference type="InterPro" id="IPR043504">
    <property type="entry name" value="Peptidase_S1_PA_chymotrypsin"/>
</dbReference>
<dbReference type="Pfam" id="PF00089">
    <property type="entry name" value="Trypsin"/>
    <property type="match status" value="1"/>
</dbReference>
<protein>
    <recommendedName>
        <fullName evidence="6">Peptidase S1 domain-containing protein</fullName>
    </recommendedName>
</protein>
<dbReference type="SUPFAM" id="SSF50494">
    <property type="entry name" value="Trypsin-like serine proteases"/>
    <property type="match status" value="1"/>
</dbReference>
<dbReference type="GO" id="GO:0004252">
    <property type="term" value="F:serine-type endopeptidase activity"/>
    <property type="evidence" value="ECO:0007669"/>
    <property type="project" value="InterPro"/>
</dbReference>
<accession>C3YE72</accession>
<dbReference type="InterPro" id="IPR001254">
    <property type="entry name" value="Trypsin_dom"/>
</dbReference>
<proteinExistence type="inferred from homology"/>
<dbReference type="eggNOG" id="KOG3627">
    <property type="taxonomic scope" value="Eukaryota"/>
</dbReference>
<feature type="domain" description="Peptidase S1" evidence="6">
    <location>
        <begin position="9"/>
        <end position="227"/>
    </location>
</feature>
<dbReference type="InterPro" id="IPR001314">
    <property type="entry name" value="Peptidase_S1A"/>
</dbReference>
<dbReference type="FunFam" id="2.40.10.10:FF:000002">
    <property type="entry name" value="Transmembrane protease serine"/>
    <property type="match status" value="1"/>
</dbReference>
<dbReference type="InterPro" id="IPR018114">
    <property type="entry name" value="TRYPSIN_HIS"/>
</dbReference>
<reference evidence="7" key="1">
    <citation type="journal article" date="2008" name="Nature">
        <title>The amphioxus genome and the evolution of the chordate karyotype.</title>
        <authorList>
            <consortium name="US DOE Joint Genome Institute (JGI-PGF)"/>
            <person name="Putnam N.H."/>
            <person name="Butts T."/>
            <person name="Ferrier D.E.K."/>
            <person name="Furlong R.F."/>
            <person name="Hellsten U."/>
            <person name="Kawashima T."/>
            <person name="Robinson-Rechavi M."/>
            <person name="Shoguchi E."/>
            <person name="Terry A."/>
            <person name="Yu J.-K."/>
            <person name="Benito-Gutierrez E.L."/>
            <person name="Dubchak I."/>
            <person name="Garcia-Fernandez J."/>
            <person name="Gibson-Brown J.J."/>
            <person name="Grigoriev I.V."/>
            <person name="Horton A.C."/>
            <person name="de Jong P.J."/>
            <person name="Jurka J."/>
            <person name="Kapitonov V.V."/>
            <person name="Kohara Y."/>
            <person name="Kuroki Y."/>
            <person name="Lindquist E."/>
            <person name="Lucas S."/>
            <person name="Osoegawa K."/>
            <person name="Pennacchio L.A."/>
            <person name="Salamov A.A."/>
            <person name="Satou Y."/>
            <person name="Sauka-Spengler T."/>
            <person name="Schmutz J."/>
            <person name="Shin-I T."/>
            <person name="Toyoda A."/>
            <person name="Bronner-Fraser M."/>
            <person name="Fujiyama A."/>
            <person name="Holland L.Z."/>
            <person name="Holland P.W.H."/>
            <person name="Satoh N."/>
            <person name="Rokhsar D.S."/>
        </authorList>
    </citation>
    <scope>NUCLEOTIDE SEQUENCE [LARGE SCALE GENOMIC DNA]</scope>
    <source>
        <strain evidence="7">S238N-H82</strain>
        <tissue evidence="7">Testes</tissue>
    </source>
</reference>
<dbReference type="PANTHER" id="PTHR24252:SF7">
    <property type="entry name" value="HYALIN"/>
    <property type="match status" value="1"/>
</dbReference>
<keyword evidence="3" id="KW-1015">Disulfide bond</keyword>
<evidence type="ECO:0000259" key="6">
    <source>
        <dbReference type="PROSITE" id="PS50240"/>
    </source>
</evidence>
<dbReference type="PROSITE" id="PS50240">
    <property type="entry name" value="TRYPSIN_DOM"/>
    <property type="match status" value="1"/>
</dbReference>
<keyword evidence="2 5" id="KW-0720">Serine protease</keyword>
<dbReference type="PANTHER" id="PTHR24252">
    <property type="entry name" value="ACROSIN-RELATED"/>
    <property type="match status" value="1"/>
</dbReference>
<dbReference type="PROSITE" id="PS00134">
    <property type="entry name" value="TRYPSIN_HIS"/>
    <property type="match status" value="1"/>
</dbReference>
<evidence type="ECO:0000256" key="5">
    <source>
        <dbReference type="RuleBase" id="RU363034"/>
    </source>
</evidence>
<dbReference type="InterPro" id="IPR033116">
    <property type="entry name" value="TRYPSIN_SER"/>
</dbReference>
<dbReference type="PROSITE" id="PS00135">
    <property type="entry name" value="TRYPSIN_SER"/>
    <property type="match status" value="1"/>
</dbReference>
<dbReference type="SMART" id="SM00020">
    <property type="entry name" value="Tryp_SPc"/>
    <property type="match status" value="1"/>
</dbReference>
<dbReference type="PRINTS" id="PR00722">
    <property type="entry name" value="CHYMOTRYPSIN"/>
</dbReference>
<dbReference type="EMBL" id="GG666505">
    <property type="protein sequence ID" value="EEN61380.1"/>
    <property type="molecule type" value="Genomic_DNA"/>
</dbReference>
<comment type="similarity">
    <text evidence="4">Belongs to the peptidase S1 family. CLIP subfamily.</text>
</comment>
<keyword evidence="1 5" id="KW-0645">Protease</keyword>
<dbReference type="AlphaFoldDB" id="C3YE72"/>
<gene>
    <name evidence="7" type="ORF">BRAFLDRAFT_74194</name>
</gene>
<evidence type="ECO:0000256" key="1">
    <source>
        <dbReference type="ARBA" id="ARBA00022670"/>
    </source>
</evidence>
<dbReference type="GO" id="GO:0006508">
    <property type="term" value="P:proteolysis"/>
    <property type="evidence" value="ECO:0007669"/>
    <property type="project" value="UniProtKB-KW"/>
</dbReference>
<dbReference type="InterPro" id="IPR009003">
    <property type="entry name" value="Peptidase_S1_PA"/>
</dbReference>
<dbReference type="InParanoid" id="C3YE72"/>
<sequence length="242" mass="26349">MDTNGQSRIVGGDTAIHGAWPWQVQFRSNDYGTPFCGGTLVAPEWVLTAAHCLKDYRRPNDWPDVQVVIGKHLLQHPGDTDTEAVVASVQKTSNFVNFACLEDNETTRFDENSYCFTTGWGETYFGGPQPDRLQELKMALIPTAVCNGIISYDSGRLTDGMICAGHWEGGADACSGDSGGPLVCAGADNRWYVIGITSWGDGCADRYKPGVFTKVSSFISWMDDIMSTSGQVSKYKSSISLM</sequence>
<organism>
    <name type="scientific">Branchiostoma floridae</name>
    <name type="common">Florida lancelet</name>
    <name type="synonym">Amphioxus</name>
    <dbReference type="NCBI Taxonomy" id="7739"/>
    <lineage>
        <taxon>Eukaryota</taxon>
        <taxon>Metazoa</taxon>
        <taxon>Chordata</taxon>
        <taxon>Cephalochordata</taxon>
        <taxon>Leptocardii</taxon>
        <taxon>Amphioxiformes</taxon>
        <taxon>Branchiostomatidae</taxon>
        <taxon>Branchiostoma</taxon>
    </lineage>
</organism>
<evidence type="ECO:0000256" key="2">
    <source>
        <dbReference type="ARBA" id="ARBA00022825"/>
    </source>
</evidence>
<evidence type="ECO:0000313" key="7">
    <source>
        <dbReference type="EMBL" id="EEN61380.1"/>
    </source>
</evidence>
<dbReference type="Gene3D" id="2.40.10.10">
    <property type="entry name" value="Trypsin-like serine proteases"/>
    <property type="match status" value="2"/>
</dbReference>
<evidence type="ECO:0000256" key="4">
    <source>
        <dbReference type="ARBA" id="ARBA00024195"/>
    </source>
</evidence>
<evidence type="ECO:0000256" key="3">
    <source>
        <dbReference type="ARBA" id="ARBA00023157"/>
    </source>
</evidence>
<keyword evidence="5" id="KW-0378">Hydrolase</keyword>